<dbReference type="AlphaFoldDB" id="A0A183DG59"/>
<dbReference type="WBParaSite" id="GPUH_0000770901-mRNA-1">
    <property type="protein sequence ID" value="GPUH_0000770901-mRNA-1"/>
    <property type="gene ID" value="GPUH_0000770901"/>
</dbReference>
<gene>
    <name evidence="1" type="ORF">GPUH_LOCUS7700</name>
</gene>
<organism evidence="3">
    <name type="scientific">Gongylonema pulchrum</name>
    <dbReference type="NCBI Taxonomy" id="637853"/>
    <lineage>
        <taxon>Eukaryota</taxon>
        <taxon>Metazoa</taxon>
        <taxon>Ecdysozoa</taxon>
        <taxon>Nematoda</taxon>
        <taxon>Chromadorea</taxon>
        <taxon>Rhabditida</taxon>
        <taxon>Spirurina</taxon>
        <taxon>Spiruromorpha</taxon>
        <taxon>Spiruroidea</taxon>
        <taxon>Gongylonematidae</taxon>
        <taxon>Gongylonema</taxon>
    </lineage>
</organism>
<protein>
    <submittedName>
        <fullName evidence="3">Late endosomal/lysosomal adaptor and MAPK and MTOR activator 5</fullName>
    </submittedName>
</protein>
<keyword evidence="2" id="KW-1185">Reference proteome</keyword>
<proteinExistence type="predicted"/>
<dbReference type="Proteomes" id="UP000271098">
    <property type="component" value="Unassembled WGS sequence"/>
</dbReference>
<reference evidence="3" key="1">
    <citation type="submission" date="2016-06" db="UniProtKB">
        <authorList>
            <consortium name="WormBaseParasite"/>
        </authorList>
    </citation>
    <scope>IDENTIFICATION</scope>
</reference>
<sequence>MMCITCRDDEISPKLGRGIDEAVLLAAKHAIRGVHQIILIVSADGTSRCLLNSNLFSNKLNSYQLRHSLP</sequence>
<evidence type="ECO:0000313" key="3">
    <source>
        <dbReference type="WBParaSite" id="GPUH_0000770901-mRNA-1"/>
    </source>
</evidence>
<name>A0A183DG59_9BILA</name>
<evidence type="ECO:0000313" key="2">
    <source>
        <dbReference type="Proteomes" id="UP000271098"/>
    </source>
</evidence>
<dbReference type="EMBL" id="UYRT01020608">
    <property type="protein sequence ID" value="VDK59351.1"/>
    <property type="molecule type" value="Genomic_DNA"/>
</dbReference>
<evidence type="ECO:0000313" key="1">
    <source>
        <dbReference type="EMBL" id="VDK59351.1"/>
    </source>
</evidence>
<accession>A0A183DG59</accession>
<reference evidence="1 2" key="2">
    <citation type="submission" date="2018-11" db="EMBL/GenBank/DDBJ databases">
        <authorList>
            <consortium name="Pathogen Informatics"/>
        </authorList>
    </citation>
    <scope>NUCLEOTIDE SEQUENCE [LARGE SCALE GENOMIC DNA]</scope>
</reference>